<protein>
    <submittedName>
        <fullName evidence="5">NAD(P)-binding protein</fullName>
    </submittedName>
</protein>
<name>A0A017S151_ASPRC</name>
<accession>A0A017S151</accession>
<evidence type="ECO:0000313" key="5">
    <source>
        <dbReference type="EMBL" id="EYE90778.1"/>
    </source>
</evidence>
<dbReference type="GeneID" id="63698240"/>
<dbReference type="Gene3D" id="3.90.25.10">
    <property type="entry name" value="UDP-galactose 4-epimerase, domain 1"/>
    <property type="match status" value="1"/>
</dbReference>
<proteinExistence type="inferred from homology"/>
<dbReference type="Gene3D" id="3.40.50.720">
    <property type="entry name" value="NAD(P)-binding Rossmann-like Domain"/>
    <property type="match status" value="1"/>
</dbReference>
<evidence type="ECO:0000256" key="3">
    <source>
        <dbReference type="ARBA" id="ARBA00023002"/>
    </source>
</evidence>
<dbReference type="GO" id="GO:0016491">
    <property type="term" value="F:oxidoreductase activity"/>
    <property type="evidence" value="ECO:0007669"/>
    <property type="project" value="UniProtKB-KW"/>
</dbReference>
<sequence>MLVVAVAGGTGDVGQTIVDELLRVVKFNIVVLTRENSESQKRQTQDGTVSIAVNYNDVGSIACRLEENAVHTIISTLPMTSEECSQSQVNLIRAADKSTCTKRFIPSEYAHINTPGLLELDPTTQWWLDAVDRLKQSNLQYTRFATGFFMDYWGMPHAETHLSPFTFGIDMQNCQAAIPGDGNHHLSLTYSKDLAKFVVRTLDLNEWSEFSIVVGDDITFNEMLRLVEETRGQKFQVTYDSVDSLNEGKATMLPIPEGAPFSADEMTEYNALFGQFTIRGIFHVPMENRLKFPDLKPSTFKEFLGKTWGGR</sequence>
<evidence type="ECO:0000259" key="4">
    <source>
        <dbReference type="Pfam" id="PF05368"/>
    </source>
</evidence>
<dbReference type="SUPFAM" id="SSF51735">
    <property type="entry name" value="NAD(P)-binding Rossmann-fold domains"/>
    <property type="match status" value="1"/>
</dbReference>
<dbReference type="RefSeq" id="XP_040634468.1">
    <property type="nucleotide sequence ID" value="XM_040783116.1"/>
</dbReference>
<evidence type="ECO:0000256" key="1">
    <source>
        <dbReference type="ARBA" id="ARBA00005725"/>
    </source>
</evidence>
<gene>
    <name evidence="5" type="ORF">EURHEDRAFT_417083</name>
</gene>
<reference evidence="6" key="1">
    <citation type="journal article" date="2014" name="Nat. Commun.">
        <title>Genomic adaptations of the halophilic Dead Sea filamentous fungus Eurotium rubrum.</title>
        <authorList>
            <person name="Kis-Papo T."/>
            <person name="Weig A.R."/>
            <person name="Riley R."/>
            <person name="Persoh D."/>
            <person name="Salamov A."/>
            <person name="Sun H."/>
            <person name="Lipzen A."/>
            <person name="Wasser S.P."/>
            <person name="Rambold G."/>
            <person name="Grigoriev I.V."/>
            <person name="Nevo E."/>
        </authorList>
    </citation>
    <scope>NUCLEOTIDE SEQUENCE [LARGE SCALE GENOMIC DNA]</scope>
    <source>
        <strain evidence="6">CBS 135680</strain>
    </source>
</reference>
<dbReference type="OrthoDB" id="10000533at2759"/>
<evidence type="ECO:0000313" key="6">
    <source>
        <dbReference type="Proteomes" id="UP000019804"/>
    </source>
</evidence>
<organism evidence="5 6">
    <name type="scientific">Aspergillus ruber (strain CBS 135680)</name>
    <dbReference type="NCBI Taxonomy" id="1388766"/>
    <lineage>
        <taxon>Eukaryota</taxon>
        <taxon>Fungi</taxon>
        <taxon>Dikarya</taxon>
        <taxon>Ascomycota</taxon>
        <taxon>Pezizomycotina</taxon>
        <taxon>Eurotiomycetes</taxon>
        <taxon>Eurotiomycetidae</taxon>
        <taxon>Eurotiales</taxon>
        <taxon>Aspergillaceae</taxon>
        <taxon>Aspergillus</taxon>
        <taxon>Aspergillus subgen. Aspergillus</taxon>
    </lineage>
</organism>
<dbReference type="PANTHER" id="PTHR47706:SF4">
    <property type="entry name" value="NMRA-LIKE DOMAIN-CONTAINING PROTEIN"/>
    <property type="match status" value="1"/>
</dbReference>
<dbReference type="InterPro" id="IPR051609">
    <property type="entry name" value="NmrA/Isoflavone_reductase-like"/>
</dbReference>
<keyword evidence="6" id="KW-1185">Reference proteome</keyword>
<evidence type="ECO:0000256" key="2">
    <source>
        <dbReference type="ARBA" id="ARBA00022857"/>
    </source>
</evidence>
<dbReference type="InterPro" id="IPR008030">
    <property type="entry name" value="NmrA-like"/>
</dbReference>
<dbReference type="HOGENOM" id="CLU_044876_0_0_1"/>
<keyword evidence="2" id="KW-0521">NADP</keyword>
<keyword evidence="3" id="KW-0560">Oxidoreductase</keyword>
<dbReference type="Proteomes" id="UP000019804">
    <property type="component" value="Unassembled WGS sequence"/>
</dbReference>
<dbReference type="InterPro" id="IPR036291">
    <property type="entry name" value="NAD(P)-bd_dom_sf"/>
</dbReference>
<feature type="domain" description="NmrA-like" evidence="4">
    <location>
        <begin position="4"/>
        <end position="304"/>
    </location>
</feature>
<dbReference type="AlphaFoldDB" id="A0A017S151"/>
<dbReference type="Pfam" id="PF05368">
    <property type="entry name" value="NmrA"/>
    <property type="match status" value="1"/>
</dbReference>
<comment type="similarity">
    <text evidence="1">Belongs to the NmrA-type oxidoreductase family. Isoflavone reductase subfamily.</text>
</comment>
<dbReference type="EMBL" id="KK088453">
    <property type="protein sequence ID" value="EYE90778.1"/>
    <property type="molecule type" value="Genomic_DNA"/>
</dbReference>
<dbReference type="PANTHER" id="PTHR47706">
    <property type="entry name" value="NMRA-LIKE FAMILY PROTEIN"/>
    <property type="match status" value="1"/>
</dbReference>